<dbReference type="Pfam" id="PF01850">
    <property type="entry name" value="PIN"/>
    <property type="match status" value="1"/>
</dbReference>
<dbReference type="InterPro" id="IPR002716">
    <property type="entry name" value="PIN_dom"/>
</dbReference>
<proteinExistence type="inferred from homology"/>
<dbReference type="Proteomes" id="UP001156702">
    <property type="component" value="Unassembled WGS sequence"/>
</dbReference>
<feature type="binding site" evidence="8">
    <location>
        <position position="100"/>
    </location>
    <ligand>
        <name>Mg(2+)</name>
        <dbReference type="ChEBI" id="CHEBI:18420"/>
    </ligand>
</feature>
<keyword evidence="6 8" id="KW-0460">Magnesium</keyword>
<sequence length="131" mass="13635">MMVIDTSALAAVLFQEDDAAIFEEVLATGGRCLISAVTRVEATCVVEGRKGEEGRAALEALLDAVSAETVSVDGAQVNLAIAGFRAYGKGRHPAGLNIGDCFSYALAKALDEPLLFKGNDFGLTDIRSALA</sequence>
<evidence type="ECO:0000256" key="6">
    <source>
        <dbReference type="ARBA" id="ARBA00022842"/>
    </source>
</evidence>
<dbReference type="InterPro" id="IPR050556">
    <property type="entry name" value="Type_II_TA_system_RNase"/>
</dbReference>
<protein>
    <recommendedName>
        <fullName evidence="8">Ribonuclease VapC</fullName>
        <shortName evidence="8">RNase VapC</shortName>
        <ecNumber evidence="8">3.1.-.-</ecNumber>
    </recommendedName>
    <alternativeName>
        <fullName evidence="8">Toxin VapC</fullName>
    </alternativeName>
</protein>
<dbReference type="PANTHER" id="PTHR33653">
    <property type="entry name" value="RIBONUCLEASE VAPC2"/>
    <property type="match status" value="1"/>
</dbReference>
<feature type="domain" description="PIN" evidence="9">
    <location>
        <begin position="2"/>
        <end position="122"/>
    </location>
</feature>
<keyword evidence="4 8" id="KW-0479">Metal-binding</keyword>
<gene>
    <name evidence="10" type="primary">vapC_1</name>
    <name evidence="8" type="synonym">vapC</name>
    <name evidence="10" type="ORF">GCM10007923_09060</name>
</gene>
<keyword evidence="8" id="KW-0800">Toxin</keyword>
<reference evidence="11" key="1">
    <citation type="journal article" date="2019" name="Int. J. Syst. Evol. Microbiol.">
        <title>The Global Catalogue of Microorganisms (GCM) 10K type strain sequencing project: providing services to taxonomists for standard genome sequencing and annotation.</title>
        <authorList>
            <consortium name="The Broad Institute Genomics Platform"/>
            <consortium name="The Broad Institute Genome Sequencing Center for Infectious Disease"/>
            <person name="Wu L."/>
            <person name="Ma J."/>
        </authorList>
    </citation>
    <scope>NUCLEOTIDE SEQUENCE [LARGE SCALE GENOMIC DNA]</scope>
    <source>
        <strain evidence="11">NBRC 102122</strain>
    </source>
</reference>
<evidence type="ECO:0000256" key="4">
    <source>
        <dbReference type="ARBA" id="ARBA00022723"/>
    </source>
</evidence>
<dbReference type="EC" id="3.1.-.-" evidence="8"/>
<evidence type="ECO:0000256" key="8">
    <source>
        <dbReference type="HAMAP-Rule" id="MF_00265"/>
    </source>
</evidence>
<dbReference type="PANTHER" id="PTHR33653:SF1">
    <property type="entry name" value="RIBONUCLEASE VAPC2"/>
    <property type="match status" value="1"/>
</dbReference>
<evidence type="ECO:0000256" key="2">
    <source>
        <dbReference type="ARBA" id="ARBA00022649"/>
    </source>
</evidence>
<dbReference type="HAMAP" id="MF_00265">
    <property type="entry name" value="VapC_Nob1"/>
    <property type="match status" value="1"/>
</dbReference>
<evidence type="ECO:0000256" key="5">
    <source>
        <dbReference type="ARBA" id="ARBA00022801"/>
    </source>
</evidence>
<keyword evidence="11" id="KW-1185">Reference proteome</keyword>
<comment type="cofactor">
    <cofactor evidence="1 8">
        <name>Mg(2+)</name>
        <dbReference type="ChEBI" id="CHEBI:18420"/>
    </cofactor>
</comment>
<dbReference type="SUPFAM" id="SSF88723">
    <property type="entry name" value="PIN domain-like"/>
    <property type="match status" value="1"/>
</dbReference>
<dbReference type="Gene3D" id="3.40.50.1010">
    <property type="entry name" value="5'-nuclease"/>
    <property type="match status" value="1"/>
</dbReference>
<comment type="similarity">
    <text evidence="7 8">Belongs to the PINc/VapC protein family.</text>
</comment>
<evidence type="ECO:0000313" key="10">
    <source>
        <dbReference type="EMBL" id="GLR49701.1"/>
    </source>
</evidence>
<dbReference type="InterPro" id="IPR022907">
    <property type="entry name" value="VapC_family"/>
</dbReference>
<dbReference type="CDD" id="cd09871">
    <property type="entry name" value="PIN_MtVapC28-VapC30-like"/>
    <property type="match status" value="1"/>
</dbReference>
<dbReference type="InterPro" id="IPR029060">
    <property type="entry name" value="PIN-like_dom_sf"/>
</dbReference>
<keyword evidence="2 8" id="KW-1277">Toxin-antitoxin system</keyword>
<evidence type="ECO:0000256" key="3">
    <source>
        <dbReference type="ARBA" id="ARBA00022722"/>
    </source>
</evidence>
<comment type="caution">
    <text evidence="10">The sequence shown here is derived from an EMBL/GenBank/DDBJ whole genome shotgun (WGS) entry which is preliminary data.</text>
</comment>
<feature type="binding site" evidence="8">
    <location>
        <position position="5"/>
    </location>
    <ligand>
        <name>Mg(2+)</name>
        <dbReference type="ChEBI" id="CHEBI:18420"/>
    </ligand>
</feature>
<evidence type="ECO:0000313" key="11">
    <source>
        <dbReference type="Proteomes" id="UP001156702"/>
    </source>
</evidence>
<name>A0ABQ5ZCD5_9HYPH</name>
<keyword evidence="5 8" id="KW-0378">Hydrolase</keyword>
<dbReference type="EMBL" id="BSOP01000005">
    <property type="protein sequence ID" value="GLR49701.1"/>
    <property type="molecule type" value="Genomic_DNA"/>
</dbReference>
<keyword evidence="3 8" id="KW-0540">Nuclease</keyword>
<evidence type="ECO:0000256" key="1">
    <source>
        <dbReference type="ARBA" id="ARBA00001946"/>
    </source>
</evidence>
<evidence type="ECO:0000259" key="9">
    <source>
        <dbReference type="Pfam" id="PF01850"/>
    </source>
</evidence>
<organism evidence="10 11">
    <name type="scientific">Shinella yambaruensis</name>
    <dbReference type="NCBI Taxonomy" id="415996"/>
    <lineage>
        <taxon>Bacteria</taxon>
        <taxon>Pseudomonadati</taxon>
        <taxon>Pseudomonadota</taxon>
        <taxon>Alphaproteobacteria</taxon>
        <taxon>Hyphomicrobiales</taxon>
        <taxon>Rhizobiaceae</taxon>
        <taxon>Shinella</taxon>
    </lineage>
</organism>
<accession>A0ABQ5ZCD5</accession>
<evidence type="ECO:0000256" key="7">
    <source>
        <dbReference type="ARBA" id="ARBA00038093"/>
    </source>
</evidence>
<comment type="function">
    <text evidence="8">Toxic component of a toxin-antitoxin (TA) system. An RNase.</text>
</comment>